<keyword evidence="2" id="KW-1185">Reference proteome</keyword>
<evidence type="ECO:0000313" key="1">
    <source>
        <dbReference type="EMBL" id="WIA16586.1"/>
    </source>
</evidence>
<protein>
    <submittedName>
        <fullName evidence="1">Uncharacterized protein</fullName>
    </submittedName>
</protein>
<dbReference type="Proteomes" id="UP001244341">
    <property type="component" value="Chromosome 7b"/>
</dbReference>
<accession>A0ABY8U554</accession>
<proteinExistence type="predicted"/>
<dbReference type="EMBL" id="CP126214">
    <property type="protein sequence ID" value="WIA16586.1"/>
    <property type="molecule type" value="Genomic_DNA"/>
</dbReference>
<sequence>MNHAYGTLGVDLQQSNVVPPDPALAVGPQQALHVVNSLVRIIPLTTQGNIDMSPRRGASRTIPLPDFFALVASPCDGGYIYPHAVYDKEIGRFLLTCVCGGDSNQVLLAVSTTSSAHGTWILYSFPGEVTKGLRMQCPYPVSLYSKVGYNRDGVFLSWVQNCPDNQETATGAIIAALPKWAVYRGATFFYAPVWTAYDILDGINSDSDQYYPGAFLQAQPVVPQRAEDVQNDVTYFVIDNLNWVWPLQRQEFTLVALINTGSLWLYEGPRSQSPGPLLVARLISRGIASMALPDNFLVQPLQLDSSSPPQLLPPSFQCGKLDAGAMRPPGFWDGGLLPASFQCGKLDAGAMRPPGFWDGGAALYANQIYLADRGPDITSQQIIYDTMQFDMTTVYWAIVTPSFCVNGPCAPWFGADWGWSDGWDWATGTWVSTSKRAQNPYSDPAFYNQRAGSSSSSSSNAAAAASPPGTVSASFFIGSGWGGGIDPWNGWACGGSCGAGWGGYYKWWKEHYFLRNLYMNLRIPPRTNPCKYYKDWNADNRVTFGAIVSRRGVLDYITNQQNPVGLAHPQVAVVGGLMLVVYSFSGPLGLPGVMDQSIRAYPGIAYSVIPPDGSNGNFPINYAKVPGNESNPGCIKQIGVPFWGSYSGIDVHHPSLKVISAVETAWGVNRTGDLNSNAATWLSVFV</sequence>
<reference evidence="1 2" key="1">
    <citation type="submission" date="2023-05" db="EMBL/GenBank/DDBJ databases">
        <title>A 100% complete, gapless, phased diploid assembly of the Scenedesmus obliquus UTEX 3031 genome.</title>
        <authorList>
            <person name="Biondi T.C."/>
            <person name="Hanschen E.R."/>
            <person name="Kwon T."/>
            <person name="Eng W."/>
            <person name="Kruse C.P.S."/>
            <person name="Koehler S.I."/>
            <person name="Kunde Y."/>
            <person name="Gleasner C.D."/>
            <person name="You Mak K.T."/>
            <person name="Polle J."/>
            <person name="Hovde B.T."/>
            <person name="Starkenburg S.R."/>
        </authorList>
    </citation>
    <scope>NUCLEOTIDE SEQUENCE [LARGE SCALE GENOMIC DNA]</scope>
    <source>
        <strain evidence="1 2">DOE0152z</strain>
    </source>
</reference>
<name>A0ABY8U554_TETOB</name>
<organism evidence="1 2">
    <name type="scientific">Tetradesmus obliquus</name>
    <name type="common">Green alga</name>
    <name type="synonym">Acutodesmus obliquus</name>
    <dbReference type="NCBI Taxonomy" id="3088"/>
    <lineage>
        <taxon>Eukaryota</taxon>
        <taxon>Viridiplantae</taxon>
        <taxon>Chlorophyta</taxon>
        <taxon>core chlorophytes</taxon>
        <taxon>Chlorophyceae</taxon>
        <taxon>CS clade</taxon>
        <taxon>Sphaeropleales</taxon>
        <taxon>Scenedesmaceae</taxon>
        <taxon>Tetradesmus</taxon>
    </lineage>
</organism>
<evidence type="ECO:0000313" key="2">
    <source>
        <dbReference type="Proteomes" id="UP001244341"/>
    </source>
</evidence>
<gene>
    <name evidence="1" type="ORF">OEZ85_013254</name>
</gene>